<gene>
    <name evidence="5" type="ORF">J2Z76_001350</name>
</gene>
<evidence type="ECO:0000256" key="1">
    <source>
        <dbReference type="ARBA" id="ARBA00005901"/>
    </source>
</evidence>
<dbReference type="Proteomes" id="UP001519342">
    <property type="component" value="Unassembled WGS sequence"/>
</dbReference>
<dbReference type="InterPro" id="IPR002842">
    <property type="entry name" value="ATPase_V1_Esu"/>
</dbReference>
<evidence type="ECO:0000256" key="4">
    <source>
        <dbReference type="SAM" id="Coils"/>
    </source>
</evidence>
<proteinExistence type="inferred from homology"/>
<dbReference type="Gene3D" id="3.30.2320.30">
    <property type="entry name" value="ATP synthase, E subunit, C-terminal"/>
    <property type="match status" value="1"/>
</dbReference>
<keyword evidence="2" id="KW-0813">Transport</keyword>
<name>A0ABS4GCT9_9FIRM</name>
<comment type="caution">
    <text evidence="5">The sequence shown here is derived from an EMBL/GenBank/DDBJ whole genome shotgun (WGS) entry which is preliminary data.</text>
</comment>
<dbReference type="SUPFAM" id="SSF160527">
    <property type="entry name" value="V-type ATPase subunit E-like"/>
    <property type="match status" value="1"/>
</dbReference>
<dbReference type="RefSeq" id="WP_209511222.1">
    <property type="nucleotide sequence ID" value="NZ_JAGGKS010000003.1"/>
</dbReference>
<keyword evidence="3" id="KW-0406">Ion transport</keyword>
<feature type="coiled-coil region" evidence="4">
    <location>
        <begin position="24"/>
        <end position="51"/>
    </location>
</feature>
<evidence type="ECO:0000256" key="2">
    <source>
        <dbReference type="ARBA" id="ARBA00022448"/>
    </source>
</evidence>
<dbReference type="EMBL" id="JAGGKS010000003">
    <property type="protein sequence ID" value="MBP1925491.1"/>
    <property type="molecule type" value="Genomic_DNA"/>
</dbReference>
<keyword evidence="4" id="KW-0175">Coiled coil</keyword>
<sequence>MVTIEQKLLLFSKLLNQSMDKKFQEQLTELEEQYNIKLQKSKDEVDNEAKNIIETARKKVEASRIEIQSKTKISLKKERMEVKEKYFNILMGHLRDNLSEFVVSETYKHYLLKNISQFNQEIDSIKGDELLIYLTKKDNDKFGSLIRHEIESKHSFKNITFKVIDDSIIGGIIIDFPQTNLRINMTMKSVLEENKAYIMQTLFEALEAGEHIGI</sequence>
<accession>A0ABS4GCT9</accession>
<evidence type="ECO:0000313" key="5">
    <source>
        <dbReference type="EMBL" id="MBP1925491.1"/>
    </source>
</evidence>
<keyword evidence="6" id="KW-1185">Reference proteome</keyword>
<evidence type="ECO:0000256" key="3">
    <source>
        <dbReference type="ARBA" id="ARBA00023065"/>
    </source>
</evidence>
<dbReference type="InterPro" id="IPR038495">
    <property type="entry name" value="ATPase_E_C"/>
</dbReference>
<protein>
    <submittedName>
        <fullName evidence="5">V/A-type H+-transporting ATPase subunit E</fullName>
    </submittedName>
</protein>
<dbReference type="Pfam" id="PF01991">
    <property type="entry name" value="vATP-synt_E"/>
    <property type="match status" value="1"/>
</dbReference>
<evidence type="ECO:0000313" key="6">
    <source>
        <dbReference type="Proteomes" id="UP001519342"/>
    </source>
</evidence>
<reference evidence="5 6" key="1">
    <citation type="submission" date="2021-03" db="EMBL/GenBank/DDBJ databases">
        <title>Genomic Encyclopedia of Type Strains, Phase IV (KMG-IV): sequencing the most valuable type-strain genomes for metagenomic binning, comparative biology and taxonomic classification.</title>
        <authorList>
            <person name="Goeker M."/>
        </authorList>
    </citation>
    <scope>NUCLEOTIDE SEQUENCE [LARGE SCALE GENOMIC DNA]</scope>
    <source>
        <strain evidence="5 6">DSM 24004</strain>
    </source>
</reference>
<organism evidence="5 6">
    <name type="scientific">Sedimentibacter acidaminivorans</name>
    <dbReference type="NCBI Taxonomy" id="913099"/>
    <lineage>
        <taxon>Bacteria</taxon>
        <taxon>Bacillati</taxon>
        <taxon>Bacillota</taxon>
        <taxon>Tissierellia</taxon>
        <taxon>Sedimentibacter</taxon>
    </lineage>
</organism>
<comment type="similarity">
    <text evidence="1">Belongs to the V-ATPase E subunit family.</text>
</comment>